<keyword evidence="3" id="KW-1185">Reference proteome</keyword>
<dbReference type="Pfam" id="PF15648">
    <property type="entry name" value="Tox-REase-5"/>
    <property type="match status" value="1"/>
</dbReference>
<protein>
    <recommendedName>
        <fullName evidence="1">Tox-REase-5 domain-containing protein</fullName>
    </recommendedName>
</protein>
<dbReference type="InterPro" id="IPR028904">
    <property type="entry name" value="Tox-REase-5_dom"/>
</dbReference>
<proteinExistence type="predicted"/>
<dbReference type="EMBL" id="PUJU01000068">
    <property type="protein sequence ID" value="NHB90093.1"/>
    <property type="molecule type" value="Genomic_DNA"/>
</dbReference>
<comment type="caution">
    <text evidence="2">The sequence shown here is derived from an EMBL/GenBank/DDBJ whole genome shotgun (WGS) entry which is preliminary data.</text>
</comment>
<sequence length="96" mass="11256">MTNRAVIRLNDLTDHGGKVITAIDDWVYQGVPIVDWWKISKSGDRSITTQVEKHQEVCNTLNGIPNSHWHFMQPISYTYYFEKFSIYPNIKVFHTI</sequence>
<feature type="domain" description="Tox-REase-5" evidence="1">
    <location>
        <begin position="35"/>
        <end position="74"/>
    </location>
</feature>
<evidence type="ECO:0000313" key="2">
    <source>
        <dbReference type="EMBL" id="NHB90093.1"/>
    </source>
</evidence>
<evidence type="ECO:0000259" key="1">
    <source>
        <dbReference type="Pfam" id="PF15648"/>
    </source>
</evidence>
<evidence type="ECO:0000313" key="3">
    <source>
        <dbReference type="Proteomes" id="UP000697802"/>
    </source>
</evidence>
<gene>
    <name evidence="2" type="ORF">C5471_21260</name>
</gene>
<name>A0ABX0GLJ5_9GAMM</name>
<dbReference type="RefSeq" id="WP_133815447.1">
    <property type="nucleotide sequence ID" value="NZ_CAWPIF010000068.1"/>
</dbReference>
<accession>A0ABX0GLJ5</accession>
<reference evidence="2 3" key="1">
    <citation type="submission" date="2018-02" db="EMBL/GenBank/DDBJ databases">
        <authorList>
            <person name="Machado R.A."/>
        </authorList>
    </citation>
    <scope>NUCLEOTIDE SEQUENCE [LARGE SCALE GENOMIC DNA]</scope>
    <source>
        <strain evidence="2 3">T327</strain>
    </source>
</reference>
<organism evidence="2 3">
    <name type="scientific">Photorhabdus tasmaniensis</name>
    <dbReference type="NCBI Taxonomy" id="1004159"/>
    <lineage>
        <taxon>Bacteria</taxon>
        <taxon>Pseudomonadati</taxon>
        <taxon>Pseudomonadota</taxon>
        <taxon>Gammaproteobacteria</taxon>
        <taxon>Enterobacterales</taxon>
        <taxon>Morganellaceae</taxon>
        <taxon>Photorhabdus</taxon>
    </lineage>
</organism>
<dbReference type="Proteomes" id="UP000697802">
    <property type="component" value="Unassembled WGS sequence"/>
</dbReference>